<proteinExistence type="predicted"/>
<gene>
    <name evidence="2" type="ORF">CKF54_00840</name>
</gene>
<comment type="caution">
    <text evidence="2">The sequence shown here is derived from an EMBL/GenBank/DDBJ whole genome shotgun (WGS) entry which is preliminary data.</text>
</comment>
<evidence type="ECO:0000256" key="1">
    <source>
        <dbReference type="SAM" id="MobiDB-lite"/>
    </source>
</evidence>
<evidence type="ECO:0000313" key="3">
    <source>
        <dbReference type="Proteomes" id="UP000265691"/>
    </source>
</evidence>
<feature type="region of interest" description="Disordered" evidence="1">
    <location>
        <begin position="70"/>
        <end position="92"/>
    </location>
</feature>
<name>A0A3A1YAR2_9GAMM</name>
<protein>
    <submittedName>
        <fullName evidence="2">Uncharacterized protein</fullName>
    </submittedName>
</protein>
<evidence type="ECO:0000313" key="2">
    <source>
        <dbReference type="EMBL" id="RIY34319.1"/>
    </source>
</evidence>
<organism evidence="2 3">
    <name type="scientific">Psittacicella hinzii</name>
    <dbReference type="NCBI Taxonomy" id="2028575"/>
    <lineage>
        <taxon>Bacteria</taxon>
        <taxon>Pseudomonadati</taxon>
        <taxon>Pseudomonadota</taxon>
        <taxon>Gammaproteobacteria</taxon>
        <taxon>Pasteurellales</taxon>
        <taxon>Psittacicellaceae</taxon>
        <taxon>Psittacicella</taxon>
    </lineage>
</organism>
<accession>A0A3A1YAR2</accession>
<dbReference type="Proteomes" id="UP000265691">
    <property type="component" value="Unassembled WGS sequence"/>
</dbReference>
<keyword evidence="3" id="KW-1185">Reference proteome</keyword>
<reference evidence="2 3" key="1">
    <citation type="submission" date="2017-08" db="EMBL/GenBank/DDBJ databases">
        <title>Reclassification of Bisgaard taxon 37 and 44.</title>
        <authorList>
            <person name="Christensen H."/>
        </authorList>
    </citation>
    <scope>NUCLEOTIDE SEQUENCE [LARGE SCALE GENOMIC DNA]</scope>
    <source>
        <strain evidence="2 3">B96_3</strain>
    </source>
</reference>
<dbReference type="AlphaFoldDB" id="A0A3A1YAR2"/>
<dbReference type="EMBL" id="NRHC01000011">
    <property type="protein sequence ID" value="RIY34319.1"/>
    <property type="molecule type" value="Genomic_DNA"/>
</dbReference>
<sequence>MQGAGIVFIYLLNDSLTPLEDVDVVLKDQDELHIIPVYTASFLGKIWKGVKNLFKGVVNVFKSILGLKKKGTDSTTQNNDEDGEGKDAFTNNMKNDIEGKTIPIVYGKIKTGSVVLSKHLNSQILSKPSTEQTQAETKLLEKINTGKSEEEKVNYADLYSAHQRTIDFASIAIEEQERRKLSNERATMLEKKYQDYRIDVTVYKDENIKRYHNRSATHLTQTQNQRNSKINGNSYYSYEISTEQYSYIVYGRYNDKSGGQSIHRYTYTRYWLHPTKDLISAQFAFEDLTQDETFQKVEAYLELAIAQAYYQIGEDGKSGKTFAQAKKNYVKLGGTL</sequence>